<evidence type="ECO:0000256" key="9">
    <source>
        <dbReference type="ARBA" id="ARBA00031926"/>
    </source>
</evidence>
<name>A0A7S0SZ33_9CHLO</name>
<dbReference type="Pfam" id="PF02878">
    <property type="entry name" value="PGM_PMM_I"/>
    <property type="match status" value="1"/>
</dbReference>
<dbReference type="Gene3D" id="3.30.310.50">
    <property type="entry name" value="Alpha-D-phosphohexomutase, C-terminal domain"/>
    <property type="match status" value="1"/>
</dbReference>
<evidence type="ECO:0000256" key="4">
    <source>
        <dbReference type="ARBA" id="ARBA00010231"/>
    </source>
</evidence>
<evidence type="ECO:0000313" key="15">
    <source>
        <dbReference type="EMBL" id="CAD8720778.1"/>
    </source>
</evidence>
<dbReference type="GO" id="GO:0004610">
    <property type="term" value="F:phosphoacetylglucosamine mutase activity"/>
    <property type="evidence" value="ECO:0007669"/>
    <property type="project" value="UniProtKB-EC"/>
</dbReference>
<dbReference type="InterPro" id="IPR016055">
    <property type="entry name" value="A-D-PHexomutase_a/b/a-I/II/III"/>
</dbReference>
<keyword evidence="7" id="KW-0460">Magnesium</keyword>
<protein>
    <recommendedName>
        <fullName evidence="5">phosphoacetylglucosamine mutase</fullName>
        <ecNumber evidence="5">5.4.2.3</ecNumber>
    </recommendedName>
    <alternativeName>
        <fullName evidence="10">Acetylglucosamine phosphomutase</fullName>
    </alternativeName>
    <alternativeName>
        <fullName evidence="9">N-acetylglucosamine-phosphate mutase</fullName>
    </alternativeName>
</protein>
<gene>
    <name evidence="15" type="ORF">MANT1106_LOCUS19990</name>
</gene>
<dbReference type="PROSITE" id="PS00710">
    <property type="entry name" value="PGM_PMM"/>
    <property type="match status" value="1"/>
</dbReference>
<evidence type="ECO:0000256" key="11">
    <source>
        <dbReference type="SAM" id="MobiDB-lite"/>
    </source>
</evidence>
<dbReference type="UniPathway" id="UPA00113">
    <property type="reaction ID" value="UER00530"/>
</dbReference>
<keyword evidence="8" id="KW-0413">Isomerase</keyword>
<dbReference type="InterPro" id="IPR016657">
    <property type="entry name" value="PAGM"/>
</dbReference>
<dbReference type="FunFam" id="3.30.310.50:FF:000003">
    <property type="entry name" value="Phosphoacetylglucosamine mutase"/>
    <property type="match status" value="1"/>
</dbReference>
<evidence type="ECO:0000256" key="7">
    <source>
        <dbReference type="ARBA" id="ARBA00022842"/>
    </source>
</evidence>
<dbReference type="InterPro" id="IPR036900">
    <property type="entry name" value="A-D-PHexomutase_C_sf"/>
</dbReference>
<dbReference type="Pfam" id="PF00408">
    <property type="entry name" value="PGM_PMM_IV"/>
    <property type="match status" value="1"/>
</dbReference>
<evidence type="ECO:0000256" key="2">
    <source>
        <dbReference type="ARBA" id="ARBA00001946"/>
    </source>
</evidence>
<dbReference type="GO" id="GO:0000287">
    <property type="term" value="F:magnesium ion binding"/>
    <property type="evidence" value="ECO:0007669"/>
    <property type="project" value="InterPro"/>
</dbReference>
<evidence type="ECO:0000259" key="14">
    <source>
        <dbReference type="Pfam" id="PF21404"/>
    </source>
</evidence>
<evidence type="ECO:0000259" key="12">
    <source>
        <dbReference type="Pfam" id="PF00408"/>
    </source>
</evidence>
<feature type="region of interest" description="Disordered" evidence="11">
    <location>
        <begin position="323"/>
        <end position="355"/>
    </location>
</feature>
<feature type="domain" description="Phosphoacetylglucosamine mutase AMG1" evidence="14">
    <location>
        <begin position="366"/>
        <end position="520"/>
    </location>
</feature>
<evidence type="ECO:0000256" key="8">
    <source>
        <dbReference type="ARBA" id="ARBA00023235"/>
    </source>
</evidence>
<feature type="domain" description="Alpha-D-phosphohexomutase alpha/beta/alpha" evidence="13">
    <location>
        <begin position="62"/>
        <end position="92"/>
    </location>
</feature>
<proteinExistence type="inferred from homology"/>
<comment type="catalytic activity">
    <reaction evidence="1">
        <text>N-acetyl-alpha-D-glucosamine 1-phosphate = N-acetyl-D-glucosamine 6-phosphate</text>
        <dbReference type="Rhea" id="RHEA:23804"/>
        <dbReference type="ChEBI" id="CHEBI:57513"/>
        <dbReference type="ChEBI" id="CHEBI:57776"/>
        <dbReference type="EC" id="5.4.2.3"/>
    </reaction>
</comment>
<dbReference type="InterPro" id="IPR016066">
    <property type="entry name" value="A-D-PHexomutase_CS"/>
</dbReference>
<evidence type="ECO:0000256" key="5">
    <source>
        <dbReference type="ARBA" id="ARBA00012731"/>
    </source>
</evidence>
<keyword evidence="6" id="KW-0479">Metal-binding</keyword>
<evidence type="ECO:0000256" key="3">
    <source>
        <dbReference type="ARBA" id="ARBA00004865"/>
    </source>
</evidence>
<dbReference type="PANTHER" id="PTHR45955">
    <property type="entry name" value="PHOSPHOACETYLGLUCOSAMINE MUTASE"/>
    <property type="match status" value="1"/>
</dbReference>
<dbReference type="Gene3D" id="3.40.120.10">
    <property type="entry name" value="Alpha-D-Glucose-1,6-Bisphosphate, subunit A, domain 3"/>
    <property type="match status" value="2"/>
</dbReference>
<sequence length="624" mass="62567">MDVAHFCSVAAQYPPPPAAHGGAGAMQFSYGTAGFRTAGHLLASTVFRCGALVAVRSHLTGRATGMVITASHNPEPDNGVKLVDGTGGILPVCWEAHAEALANADGPDAIRTVLETLLLAGGSGDPQHLHQPPSTPTAGPAAPHVFLARDTRPTGPALAAAARAGVEAIAGAAAVTDLGLLTTPQLHYTVYAAARGMPHGEDDYFARLAAGFKSLVVSTTSCDTASGGVGGGGEIVVDCANGVGAMKLATLAAAVGAGALRLSLRNTGDTGALNHGVGADYVQKEVVAPREGGFDTLAAGTRCVSIDGDSDRLVYFTRKPRRACSSAGGGGGGGEFEGEVEGGGGNRDGGSGGGGDNTSNAVVLFDGDKIAALIATHIADLLARCGDSLTAHKGASASASPPLRVGVVQTAYANGASTAYVAQKLGLETACTPTGVKHLHPKAEEFDVGIYFEANGHGTAVFSDAALTSIDAALASTPLGSDAAAALCELRALTAAINPAVGDALSGILVVEAVLRSKGWGMEEWGAMYADLPSKQVKVSVADRAVITTEDAERRAVSPPAMQAAIDRAVAAAGPHSRAFARPSGTEDVVRVYAEAATREGADALAREVARAVHAHAGGVGSFE</sequence>
<feature type="domain" description="Alpha-D-phosphohexomutase C-terminal" evidence="12">
    <location>
        <begin position="538"/>
        <end position="611"/>
    </location>
</feature>
<organism evidence="15">
    <name type="scientific">Mantoniella antarctica</name>
    <dbReference type="NCBI Taxonomy" id="81844"/>
    <lineage>
        <taxon>Eukaryota</taxon>
        <taxon>Viridiplantae</taxon>
        <taxon>Chlorophyta</taxon>
        <taxon>Mamiellophyceae</taxon>
        <taxon>Mamiellales</taxon>
        <taxon>Mamiellaceae</taxon>
        <taxon>Mantoniella</taxon>
    </lineage>
</organism>
<dbReference type="CDD" id="cd03086">
    <property type="entry name" value="PGM3"/>
    <property type="match status" value="1"/>
</dbReference>
<dbReference type="PANTHER" id="PTHR45955:SF1">
    <property type="entry name" value="PHOSPHOACETYLGLUCOSAMINE MUTASE"/>
    <property type="match status" value="1"/>
</dbReference>
<dbReference type="InterPro" id="IPR049022">
    <property type="entry name" value="AMG1_III"/>
</dbReference>
<evidence type="ECO:0000256" key="10">
    <source>
        <dbReference type="ARBA" id="ARBA00032065"/>
    </source>
</evidence>
<dbReference type="InterPro" id="IPR005843">
    <property type="entry name" value="A-D-PHexomutase_C"/>
</dbReference>
<feature type="compositionally biased region" description="Gly residues" evidence="11">
    <location>
        <begin position="327"/>
        <end position="355"/>
    </location>
</feature>
<dbReference type="Pfam" id="PF21404">
    <property type="entry name" value="AMG1_III"/>
    <property type="match status" value="1"/>
</dbReference>
<dbReference type="EMBL" id="HBFC01033647">
    <property type="protein sequence ID" value="CAD8720778.1"/>
    <property type="molecule type" value="Transcribed_RNA"/>
</dbReference>
<dbReference type="InterPro" id="IPR005844">
    <property type="entry name" value="A-D-PHexomutase_a/b/a-I"/>
</dbReference>
<comment type="similarity">
    <text evidence="4">Belongs to the phosphohexose mutase family.</text>
</comment>
<dbReference type="EC" id="5.4.2.3" evidence="5"/>
<reference evidence="15" key="1">
    <citation type="submission" date="2021-01" db="EMBL/GenBank/DDBJ databases">
        <authorList>
            <person name="Corre E."/>
            <person name="Pelletier E."/>
            <person name="Niang G."/>
            <person name="Scheremetjew M."/>
            <person name="Finn R."/>
            <person name="Kale V."/>
            <person name="Holt S."/>
            <person name="Cochrane G."/>
            <person name="Meng A."/>
            <person name="Brown T."/>
            <person name="Cohen L."/>
        </authorList>
    </citation>
    <scope>NUCLEOTIDE SEQUENCE</scope>
    <source>
        <strain evidence="15">SL-175</strain>
    </source>
</reference>
<evidence type="ECO:0000256" key="6">
    <source>
        <dbReference type="ARBA" id="ARBA00022723"/>
    </source>
</evidence>
<accession>A0A7S0SZ33</accession>
<dbReference type="AlphaFoldDB" id="A0A7S0SZ33"/>
<evidence type="ECO:0000256" key="1">
    <source>
        <dbReference type="ARBA" id="ARBA00000558"/>
    </source>
</evidence>
<comment type="cofactor">
    <cofactor evidence="2">
        <name>Mg(2+)</name>
        <dbReference type="ChEBI" id="CHEBI:18420"/>
    </cofactor>
</comment>
<dbReference type="SUPFAM" id="SSF55957">
    <property type="entry name" value="Phosphoglucomutase, C-terminal domain"/>
    <property type="match status" value="1"/>
</dbReference>
<feature type="region of interest" description="Disordered" evidence="11">
    <location>
        <begin position="122"/>
        <end position="142"/>
    </location>
</feature>
<dbReference type="SUPFAM" id="SSF53738">
    <property type="entry name" value="Phosphoglucomutase, first 3 domains"/>
    <property type="match status" value="3"/>
</dbReference>
<dbReference type="GO" id="GO:0005975">
    <property type="term" value="P:carbohydrate metabolic process"/>
    <property type="evidence" value="ECO:0007669"/>
    <property type="project" value="InterPro"/>
</dbReference>
<dbReference type="GO" id="GO:0006048">
    <property type="term" value="P:UDP-N-acetylglucosamine biosynthetic process"/>
    <property type="evidence" value="ECO:0007669"/>
    <property type="project" value="UniProtKB-UniPathway"/>
</dbReference>
<comment type="pathway">
    <text evidence="3">Nucleotide-sugar biosynthesis; UDP-N-acetyl-alpha-D-glucosamine biosynthesis; N-acetyl-alpha-D-glucosamine 1-phosphate from alpha-D-glucosamine 6-phosphate (route I): step 2/2.</text>
</comment>
<evidence type="ECO:0000259" key="13">
    <source>
        <dbReference type="Pfam" id="PF02878"/>
    </source>
</evidence>